<comment type="caution">
    <text evidence="6">The sequence shown here is derived from an EMBL/GenBank/DDBJ whole genome shotgun (WGS) entry which is preliminary data.</text>
</comment>
<dbReference type="PANTHER" id="PTHR30146:SF148">
    <property type="entry name" value="HTH-TYPE TRANSCRIPTIONAL REPRESSOR PURR-RELATED"/>
    <property type="match status" value="1"/>
</dbReference>
<evidence type="ECO:0000313" key="6">
    <source>
        <dbReference type="EMBL" id="GIG48559.1"/>
    </source>
</evidence>
<dbReference type="RefSeq" id="WP_203850263.1">
    <property type="nucleotide sequence ID" value="NZ_BAAAVW010000003.1"/>
</dbReference>
<sequence>MARTGRPTLQDVASRAGVSIGTASSVFSRHQPVAPRTREAVLCAAAQLNYQPRSRPAGSSVPGLTSVAVLARPVHFPAEANPFYSQVLLGVRRAAAELGITVELEALNSAGTSAMNGTDKLPLLLLRREAVEGVLVFGRISPRLMERILATGVACVLVDHTIRELPVDSIRADDRLGAMLATEHLIKLGHREPVPALITGPHDLAPAADRNAGYRAALAAHGLQPDPQYIRQVPGADVFGARQAMRQLLDLPKPPTAVYCWSDTAALGALQSLRERRVAVPRQCSVIGYDDIDMAAVSTPALSTVHVNRPLLGAQGLWHLVQRIRQPDLPRRITHVDVQLTVRATTAPPLRSALATR</sequence>
<dbReference type="GO" id="GO:0000976">
    <property type="term" value="F:transcription cis-regulatory region binding"/>
    <property type="evidence" value="ECO:0007669"/>
    <property type="project" value="TreeGrafter"/>
</dbReference>
<dbReference type="CDD" id="cd06267">
    <property type="entry name" value="PBP1_LacI_sugar_binding-like"/>
    <property type="match status" value="1"/>
</dbReference>
<organism evidence="6 7">
    <name type="scientific">Dactylosporangium siamense</name>
    <dbReference type="NCBI Taxonomy" id="685454"/>
    <lineage>
        <taxon>Bacteria</taxon>
        <taxon>Bacillati</taxon>
        <taxon>Actinomycetota</taxon>
        <taxon>Actinomycetes</taxon>
        <taxon>Micromonosporales</taxon>
        <taxon>Micromonosporaceae</taxon>
        <taxon>Dactylosporangium</taxon>
    </lineage>
</organism>
<evidence type="ECO:0000256" key="3">
    <source>
        <dbReference type="ARBA" id="ARBA00023125"/>
    </source>
</evidence>
<keyword evidence="2" id="KW-0805">Transcription regulation</keyword>
<dbReference type="GO" id="GO:0003700">
    <property type="term" value="F:DNA-binding transcription factor activity"/>
    <property type="evidence" value="ECO:0007669"/>
    <property type="project" value="TreeGrafter"/>
</dbReference>
<dbReference type="Pfam" id="PF13377">
    <property type="entry name" value="Peripla_BP_3"/>
    <property type="match status" value="1"/>
</dbReference>
<dbReference type="InterPro" id="IPR028082">
    <property type="entry name" value="Peripla_BP_I"/>
</dbReference>
<dbReference type="AlphaFoldDB" id="A0A919PR39"/>
<evidence type="ECO:0000256" key="4">
    <source>
        <dbReference type="ARBA" id="ARBA00023163"/>
    </source>
</evidence>
<feature type="domain" description="HTH lacI-type" evidence="5">
    <location>
        <begin position="7"/>
        <end position="61"/>
    </location>
</feature>
<gene>
    <name evidence="6" type="primary">rbsR</name>
    <name evidence="6" type="ORF">Dsi01nite_066000</name>
</gene>
<dbReference type="Gene3D" id="3.40.50.2300">
    <property type="match status" value="2"/>
</dbReference>
<dbReference type="CDD" id="cd01392">
    <property type="entry name" value="HTH_LacI"/>
    <property type="match status" value="1"/>
</dbReference>
<evidence type="ECO:0000256" key="2">
    <source>
        <dbReference type="ARBA" id="ARBA00023015"/>
    </source>
</evidence>
<dbReference type="Gene3D" id="1.10.260.40">
    <property type="entry name" value="lambda repressor-like DNA-binding domains"/>
    <property type="match status" value="1"/>
</dbReference>
<proteinExistence type="predicted"/>
<dbReference type="InterPro" id="IPR046335">
    <property type="entry name" value="LacI/GalR-like_sensor"/>
</dbReference>
<dbReference type="SUPFAM" id="SSF47413">
    <property type="entry name" value="lambda repressor-like DNA-binding domains"/>
    <property type="match status" value="1"/>
</dbReference>
<dbReference type="SMART" id="SM00354">
    <property type="entry name" value="HTH_LACI"/>
    <property type="match status" value="1"/>
</dbReference>
<dbReference type="Proteomes" id="UP000660611">
    <property type="component" value="Unassembled WGS sequence"/>
</dbReference>
<keyword evidence="1" id="KW-0678">Repressor</keyword>
<dbReference type="Pfam" id="PF00356">
    <property type="entry name" value="LacI"/>
    <property type="match status" value="1"/>
</dbReference>
<evidence type="ECO:0000259" key="5">
    <source>
        <dbReference type="PROSITE" id="PS50932"/>
    </source>
</evidence>
<protein>
    <submittedName>
        <fullName evidence="6">Transcriptional regulator RbsR</fullName>
    </submittedName>
</protein>
<dbReference type="PANTHER" id="PTHR30146">
    <property type="entry name" value="LACI-RELATED TRANSCRIPTIONAL REPRESSOR"/>
    <property type="match status" value="1"/>
</dbReference>
<dbReference type="InterPro" id="IPR000843">
    <property type="entry name" value="HTH_LacI"/>
</dbReference>
<dbReference type="InterPro" id="IPR010982">
    <property type="entry name" value="Lambda_DNA-bd_dom_sf"/>
</dbReference>
<accession>A0A919PR39</accession>
<reference evidence="6" key="1">
    <citation type="submission" date="2021-01" db="EMBL/GenBank/DDBJ databases">
        <title>Whole genome shotgun sequence of Dactylosporangium siamense NBRC 106093.</title>
        <authorList>
            <person name="Komaki H."/>
            <person name="Tamura T."/>
        </authorList>
    </citation>
    <scope>NUCLEOTIDE SEQUENCE</scope>
    <source>
        <strain evidence="6">NBRC 106093</strain>
    </source>
</reference>
<evidence type="ECO:0000256" key="1">
    <source>
        <dbReference type="ARBA" id="ARBA00022491"/>
    </source>
</evidence>
<evidence type="ECO:0000313" key="7">
    <source>
        <dbReference type="Proteomes" id="UP000660611"/>
    </source>
</evidence>
<keyword evidence="7" id="KW-1185">Reference proteome</keyword>
<name>A0A919PR39_9ACTN</name>
<dbReference type="PROSITE" id="PS50932">
    <property type="entry name" value="HTH_LACI_2"/>
    <property type="match status" value="1"/>
</dbReference>
<keyword evidence="4" id="KW-0804">Transcription</keyword>
<dbReference type="EMBL" id="BONQ01000106">
    <property type="protein sequence ID" value="GIG48559.1"/>
    <property type="molecule type" value="Genomic_DNA"/>
</dbReference>
<dbReference type="SUPFAM" id="SSF53822">
    <property type="entry name" value="Periplasmic binding protein-like I"/>
    <property type="match status" value="1"/>
</dbReference>
<keyword evidence="3" id="KW-0238">DNA-binding</keyword>